<sequence length="415" mass="45857">MTPAMNNTPLFDSTCDNQLRLDYFGDPNQLFLFTLIKTRPTYTPKEMTQTKALPPGSRILVTGANGYICSHVVDTLLRMGYTVRGTVREAKPWLDELFHGQYGKDSFETVIVPGLENADTLQGVMDGVSGIVHVASDLSWGTDEGVIRRAVKGVENVLEAAYKAGSVRRFVLTSSAIAANTPLPDVEGIIVDTDSWNDEIVVAARSEETPADQRVMCTYGASKVEAEKFAWRWMAEKQPPFTLSTVLPDSCVGRILHPNIPGSSMGFIRKLLHGDTLMLDIFPPQWLVDVGDVARLHVVALLDPTVQSERIFGHAKPLSWTDVIDLLRRLRPSNTQIPDSRPNEGRDLSDIVPAKRAEQLLQGFFGQSGWTCVEDSIAEGIEGVQEERPSRSGLLVPLVPVALFFLFSFVFKENV</sequence>
<comment type="caution">
    <text evidence="5">The sequence shown here is derived from an EMBL/GenBank/DDBJ whole genome shotgun (WGS) entry which is preliminary data.</text>
</comment>
<dbReference type="InterPro" id="IPR001509">
    <property type="entry name" value="Epimerase_deHydtase"/>
</dbReference>
<feature type="domain" description="NAD-dependent epimerase/dehydratase" evidence="4">
    <location>
        <begin position="59"/>
        <end position="304"/>
    </location>
</feature>
<evidence type="ECO:0000313" key="5">
    <source>
        <dbReference type="EMBL" id="PKY06567.1"/>
    </source>
</evidence>
<reference evidence="5" key="1">
    <citation type="submission" date="2016-12" db="EMBL/GenBank/DDBJ databases">
        <title>The genomes of Aspergillus section Nigri reveals drivers in fungal speciation.</title>
        <authorList>
            <consortium name="DOE Joint Genome Institute"/>
            <person name="Vesth T.C."/>
            <person name="Nybo J."/>
            <person name="Theobald S."/>
            <person name="Brandl J."/>
            <person name="Frisvad J.C."/>
            <person name="Nielsen K.F."/>
            <person name="Lyhne E.K."/>
            <person name="Kogle M.E."/>
            <person name="Kuo A."/>
            <person name="Riley R."/>
            <person name="Clum A."/>
            <person name="Nolan M."/>
            <person name="Lipzen A."/>
            <person name="Salamov A."/>
            <person name="Henrissat B."/>
            <person name="Wiebenga A."/>
            <person name="De vries R.P."/>
            <person name="Grigoriev I.V."/>
            <person name="Mortensen U.H."/>
            <person name="Andersen M.R."/>
            <person name="Baker S.E."/>
        </authorList>
    </citation>
    <scope>NUCLEOTIDE SEQUENCE</scope>
    <source>
        <strain evidence="5">IBT 28561</strain>
    </source>
</reference>
<gene>
    <name evidence="5" type="ORF">P168DRAFT_339802</name>
</gene>
<proteinExistence type="inferred from homology"/>
<feature type="transmembrane region" description="Helical" evidence="3">
    <location>
        <begin position="394"/>
        <end position="411"/>
    </location>
</feature>
<keyword evidence="1" id="KW-0560">Oxidoreductase</keyword>
<keyword evidence="3" id="KW-0812">Transmembrane</keyword>
<name>A0A2I1D9N5_ASPC2</name>
<keyword evidence="6" id="KW-1185">Reference proteome</keyword>
<accession>A0A2I1D9N5</accession>
<keyword evidence="3" id="KW-1133">Transmembrane helix</keyword>
<dbReference type="Proteomes" id="UP000234254">
    <property type="component" value="Unassembled WGS sequence"/>
</dbReference>
<keyword evidence="3" id="KW-0472">Membrane</keyword>
<protein>
    <submittedName>
        <fullName evidence="5">Aldehyde reductase II</fullName>
    </submittedName>
</protein>
<organism evidence="5 6">
    <name type="scientific">Aspergillus campestris (strain IBT 28561)</name>
    <dbReference type="NCBI Taxonomy" id="1392248"/>
    <lineage>
        <taxon>Eukaryota</taxon>
        <taxon>Fungi</taxon>
        <taxon>Dikarya</taxon>
        <taxon>Ascomycota</taxon>
        <taxon>Pezizomycotina</taxon>
        <taxon>Eurotiomycetes</taxon>
        <taxon>Eurotiomycetidae</taxon>
        <taxon>Eurotiales</taxon>
        <taxon>Aspergillaceae</taxon>
        <taxon>Aspergillus</taxon>
        <taxon>Aspergillus subgen. Circumdati</taxon>
    </lineage>
</organism>
<dbReference type="SUPFAM" id="SSF51735">
    <property type="entry name" value="NAD(P)-binding Rossmann-fold domains"/>
    <property type="match status" value="1"/>
</dbReference>
<evidence type="ECO:0000256" key="3">
    <source>
        <dbReference type="SAM" id="Phobius"/>
    </source>
</evidence>
<dbReference type="PANTHER" id="PTHR10366">
    <property type="entry name" value="NAD DEPENDENT EPIMERASE/DEHYDRATASE"/>
    <property type="match status" value="1"/>
</dbReference>
<dbReference type="InterPro" id="IPR036291">
    <property type="entry name" value="NAD(P)-bd_dom_sf"/>
</dbReference>
<evidence type="ECO:0000256" key="1">
    <source>
        <dbReference type="ARBA" id="ARBA00023002"/>
    </source>
</evidence>
<dbReference type="Gene3D" id="3.40.50.720">
    <property type="entry name" value="NAD(P)-binding Rossmann-like Domain"/>
    <property type="match status" value="1"/>
</dbReference>
<dbReference type="PANTHER" id="PTHR10366:SF562">
    <property type="entry name" value="ALDEHYDE REDUCTASE II (AFU_ORTHOLOGUE AFUA_1G11360)"/>
    <property type="match status" value="1"/>
</dbReference>
<dbReference type="AlphaFoldDB" id="A0A2I1D9N5"/>
<dbReference type="Pfam" id="PF01370">
    <property type="entry name" value="Epimerase"/>
    <property type="match status" value="1"/>
</dbReference>
<comment type="similarity">
    <text evidence="2">Belongs to the NAD(P)-dependent epimerase/dehydratase family. Dihydroflavonol-4-reductase subfamily.</text>
</comment>
<dbReference type="RefSeq" id="XP_024695161.1">
    <property type="nucleotide sequence ID" value="XM_024841778.1"/>
</dbReference>
<evidence type="ECO:0000313" key="6">
    <source>
        <dbReference type="Proteomes" id="UP000234254"/>
    </source>
</evidence>
<dbReference type="InterPro" id="IPR050425">
    <property type="entry name" value="NAD(P)_dehydrat-like"/>
</dbReference>
<evidence type="ECO:0000256" key="2">
    <source>
        <dbReference type="ARBA" id="ARBA00023445"/>
    </source>
</evidence>
<dbReference type="OrthoDB" id="2735536at2759"/>
<evidence type="ECO:0000259" key="4">
    <source>
        <dbReference type="Pfam" id="PF01370"/>
    </source>
</evidence>
<dbReference type="GO" id="GO:0016616">
    <property type="term" value="F:oxidoreductase activity, acting on the CH-OH group of donors, NAD or NADP as acceptor"/>
    <property type="evidence" value="ECO:0007669"/>
    <property type="project" value="TreeGrafter"/>
</dbReference>
<dbReference type="EMBL" id="MSFM01000003">
    <property type="protein sequence ID" value="PKY06567.1"/>
    <property type="molecule type" value="Genomic_DNA"/>
</dbReference>
<dbReference type="GeneID" id="36549306"/>
<dbReference type="VEuPathDB" id="FungiDB:P168DRAFT_339802"/>